<organism evidence="2 3">
    <name type="scientific">Neptunitalea lumnitzerae</name>
    <dbReference type="NCBI Taxonomy" id="2965509"/>
    <lineage>
        <taxon>Bacteria</taxon>
        <taxon>Pseudomonadati</taxon>
        <taxon>Bacteroidota</taxon>
        <taxon>Flavobacteriia</taxon>
        <taxon>Flavobacteriales</taxon>
        <taxon>Flavobacteriaceae</taxon>
        <taxon>Neptunitalea</taxon>
    </lineage>
</organism>
<feature type="chain" id="PRO_5046613992" description="DUF1573 domain-containing protein" evidence="1">
    <location>
        <begin position="20"/>
        <end position="150"/>
    </location>
</feature>
<evidence type="ECO:0000256" key="1">
    <source>
        <dbReference type="SAM" id="SignalP"/>
    </source>
</evidence>
<dbReference type="InterPro" id="IPR011467">
    <property type="entry name" value="DUF1573"/>
</dbReference>
<comment type="caution">
    <text evidence="2">The sequence shown here is derived from an EMBL/GenBank/DDBJ whole genome shotgun (WGS) entry which is preliminary data.</text>
</comment>
<evidence type="ECO:0000313" key="2">
    <source>
        <dbReference type="EMBL" id="GLB48990.1"/>
    </source>
</evidence>
<dbReference type="PANTHER" id="PTHR37833">
    <property type="entry name" value="LIPOPROTEIN-RELATED"/>
    <property type="match status" value="1"/>
</dbReference>
<gene>
    <name evidence="2" type="ORF">Y10_13580</name>
</gene>
<evidence type="ECO:0000313" key="3">
    <source>
        <dbReference type="Proteomes" id="UP001143543"/>
    </source>
</evidence>
<dbReference type="Gene3D" id="2.60.40.10">
    <property type="entry name" value="Immunoglobulins"/>
    <property type="match status" value="1"/>
</dbReference>
<keyword evidence="3" id="KW-1185">Reference proteome</keyword>
<dbReference type="Proteomes" id="UP001143543">
    <property type="component" value="Unassembled WGS sequence"/>
</dbReference>
<sequence>MKNLILACGLALFSLTATFAQTTTTTTTAKEVPADGPKISFDTEILDYGTVEFKGDGVREFKFTNTGNAPLVLTSVKGSCGCTVPTAPLNKPFAPGESGVIKVKYATSRVGHFTKMVTVNSNAVDAPVKKVRITGTVEPDPNAPVATDKK</sequence>
<dbReference type="EMBL" id="BRVO01000001">
    <property type="protein sequence ID" value="GLB48990.1"/>
    <property type="molecule type" value="Genomic_DNA"/>
</dbReference>
<reference evidence="2" key="1">
    <citation type="submission" date="2022-07" db="EMBL/GenBank/DDBJ databases">
        <title>Taxonomy of Novel Oxalotrophic and Methylotrophic Bacteria.</title>
        <authorList>
            <person name="Sahin N."/>
            <person name="Tani A."/>
        </authorList>
    </citation>
    <scope>NUCLEOTIDE SEQUENCE</scope>
    <source>
        <strain evidence="2">Y10</strain>
    </source>
</reference>
<feature type="signal peptide" evidence="1">
    <location>
        <begin position="1"/>
        <end position="19"/>
    </location>
</feature>
<dbReference type="RefSeq" id="WP_281764609.1">
    <property type="nucleotide sequence ID" value="NZ_BRVO01000001.1"/>
</dbReference>
<proteinExistence type="predicted"/>
<dbReference type="PANTHER" id="PTHR37833:SF1">
    <property type="entry name" value="SIGNAL PEPTIDE PROTEIN"/>
    <property type="match status" value="1"/>
</dbReference>
<accession>A0ABQ5MHV1</accession>
<keyword evidence="1" id="KW-0732">Signal</keyword>
<dbReference type="InterPro" id="IPR013783">
    <property type="entry name" value="Ig-like_fold"/>
</dbReference>
<dbReference type="Pfam" id="PF07610">
    <property type="entry name" value="DUF1573"/>
    <property type="match status" value="1"/>
</dbReference>
<name>A0ABQ5MHV1_9FLAO</name>
<protein>
    <recommendedName>
        <fullName evidence="4">DUF1573 domain-containing protein</fullName>
    </recommendedName>
</protein>
<evidence type="ECO:0008006" key="4">
    <source>
        <dbReference type="Google" id="ProtNLM"/>
    </source>
</evidence>